<dbReference type="PANTHER" id="PTHR34524">
    <property type="entry name" value="CALCYPHOSIN"/>
    <property type="match status" value="1"/>
</dbReference>
<dbReference type="CDD" id="cd00051">
    <property type="entry name" value="EFh"/>
    <property type="match status" value="4"/>
</dbReference>
<dbReference type="InterPro" id="IPR036770">
    <property type="entry name" value="Ankyrin_rpt-contain_sf"/>
</dbReference>
<dbReference type="SMART" id="SM00248">
    <property type="entry name" value="ANK"/>
    <property type="match status" value="5"/>
</dbReference>
<protein>
    <recommendedName>
        <fullName evidence="4">EF-hand domain-containing protein</fullName>
    </recommendedName>
</protein>
<dbReference type="InterPro" id="IPR011992">
    <property type="entry name" value="EF-hand-dom_pair"/>
</dbReference>
<feature type="domain" description="EF-hand" evidence="4">
    <location>
        <begin position="161"/>
        <end position="196"/>
    </location>
</feature>
<dbReference type="PROSITE" id="PS50222">
    <property type="entry name" value="EF_HAND_2"/>
    <property type="match status" value="5"/>
</dbReference>
<dbReference type="SUPFAM" id="SSF47473">
    <property type="entry name" value="EF-hand"/>
    <property type="match status" value="1"/>
</dbReference>
<sequence>MSDNKVDAMETKLREMFEVRSGYRDEHSQAALLAKHFRSFDRDGSGVVDFDEFVRAMLSLNFVGVQAETEALFDRYDADLDGILSYAEFAQAITGCSGRVLLNGRVRSLLERIREGILEAGGKNGIRTLGVILRRMDQNGNGMVEFEEFRDGIAHLGGSDAGPEELERTFRCFDRDQSGKITVDELMRGLRGSMPKRRILLVKKAFALLDTSGDGKATLEEVERLYDASQHPEVLAGRMKPRDAMLEMMSAFEQSDSRGDGLALPPKLQGLHHVLQVISGFVIPNTIDGAVYNNLQRIIRAYEPFRPYTAGAMDGAAARGRASLLQWLHFNRSEGCSTAAFVGAASNGNHNTLKWLHKYYPSQCNPDRELAAAAGYNQGRVIRYLQRIHPYSNRDAGIVVQAAAANGLIELVESYHPHTYDVVKPFLAAAQNGHAAVLRVLIERHRTVERRGRPALANLEKPALKMAVQGGHGGVVELLIEHYREAVLTDELAMAATCSHNNVVELLLQRFHVKEDKILQALLKAIKNNHCAVVKVLLDRFSRNDISPVSGKCNAMSRVQTLLEPAFLSAVGSGYFDMVKLLLSSISLPVSRASVRAARTHQLAVLEMILGISKDLKDDYHFSSIATVAEIAASTRSIDMARLLVSKCTSFHPRRALLIAVENNYPDLLAELVKKSSPDAIVEAAVFAAVQDRQKLLELLLTKSTGKMVERILLRAASDANPEMPVLDFSCWYKCYWRE</sequence>
<feature type="domain" description="EF-hand" evidence="4">
    <location>
        <begin position="28"/>
        <end position="63"/>
    </location>
</feature>
<keyword evidence="1" id="KW-0479">Metal-binding</keyword>
<keyword evidence="3" id="KW-0106">Calcium</keyword>
<reference evidence="6" key="1">
    <citation type="submission" date="2011-12" db="EMBL/GenBank/DDBJ databases">
        <authorList>
            <consortium name="The Broad Institute Genome Sequencing Platform"/>
            <person name="Russ C."/>
            <person name="Tyler B."/>
            <person name="Panabieres F."/>
            <person name="Shan W."/>
            <person name="Tripathy S."/>
            <person name="Grunwald N."/>
            <person name="Machado M."/>
            <person name="Young S.K."/>
            <person name="Zeng Q."/>
            <person name="Gargeya S."/>
            <person name="Fitzgerald M."/>
            <person name="Haas B."/>
            <person name="Abouelleil A."/>
            <person name="Alvarado L."/>
            <person name="Arachchi H.M."/>
            <person name="Berlin A."/>
            <person name="Chapman S.B."/>
            <person name="Gearin G."/>
            <person name="Goldberg J."/>
            <person name="Griggs A."/>
            <person name="Gujja S."/>
            <person name="Hansen M."/>
            <person name="Heiman D."/>
            <person name="Howarth C."/>
            <person name="Larimer J."/>
            <person name="Lui A."/>
            <person name="MacDonald P.J.P."/>
            <person name="McCowen C."/>
            <person name="Montmayeur A."/>
            <person name="Murphy C."/>
            <person name="Neiman D."/>
            <person name="Pearson M."/>
            <person name="Priest M."/>
            <person name="Roberts A."/>
            <person name="Saif S."/>
            <person name="Shea T."/>
            <person name="Sisk P."/>
            <person name="Stolte C."/>
            <person name="Sykes S."/>
            <person name="Wortman J."/>
            <person name="Nusbaum C."/>
            <person name="Birren B."/>
        </authorList>
    </citation>
    <scope>NUCLEOTIDE SEQUENCE [LARGE SCALE GENOMIC DNA]</scope>
    <source>
        <strain evidence="6">INRA-310</strain>
    </source>
</reference>
<dbReference type="PANTHER" id="PTHR34524:SF6">
    <property type="entry name" value="CALCYPHOSINE LIKE"/>
    <property type="match status" value="1"/>
</dbReference>
<dbReference type="EMBL" id="KI669589">
    <property type="protein sequence ID" value="ETN08116.1"/>
    <property type="molecule type" value="Genomic_DNA"/>
</dbReference>
<dbReference type="RefSeq" id="XP_008906404.1">
    <property type="nucleotide sequence ID" value="XM_008908156.1"/>
</dbReference>
<evidence type="ECO:0000313" key="6">
    <source>
        <dbReference type="Proteomes" id="UP000018817"/>
    </source>
</evidence>
<gene>
    <name evidence="5" type="ORF">PPTG_23060</name>
</gene>
<evidence type="ECO:0000256" key="2">
    <source>
        <dbReference type="ARBA" id="ARBA00022737"/>
    </source>
</evidence>
<accession>W2Q5F5</accession>
<dbReference type="AlphaFoldDB" id="W2Q5F5"/>
<evidence type="ECO:0000313" key="5">
    <source>
        <dbReference type="EMBL" id="ETN08116.1"/>
    </source>
</evidence>
<dbReference type="STRING" id="761204.W2Q5F5"/>
<evidence type="ECO:0000256" key="3">
    <source>
        <dbReference type="ARBA" id="ARBA00022837"/>
    </source>
</evidence>
<dbReference type="Proteomes" id="UP000018817">
    <property type="component" value="Unassembled WGS sequence"/>
</dbReference>
<dbReference type="SMART" id="SM00054">
    <property type="entry name" value="EFh"/>
    <property type="match status" value="5"/>
</dbReference>
<feature type="domain" description="EF-hand" evidence="4">
    <location>
        <begin position="64"/>
        <end position="99"/>
    </location>
</feature>
<dbReference type="Pfam" id="PF13499">
    <property type="entry name" value="EF-hand_7"/>
    <property type="match status" value="2"/>
</dbReference>
<dbReference type="InterPro" id="IPR051581">
    <property type="entry name" value="Ca-bind"/>
</dbReference>
<dbReference type="SUPFAM" id="SSF48403">
    <property type="entry name" value="Ankyrin repeat"/>
    <property type="match status" value="1"/>
</dbReference>
<organism evidence="5 6">
    <name type="scientific">Phytophthora nicotianae (strain INRA-310)</name>
    <name type="common">Phytophthora parasitica</name>
    <dbReference type="NCBI Taxonomy" id="761204"/>
    <lineage>
        <taxon>Eukaryota</taxon>
        <taxon>Sar</taxon>
        <taxon>Stramenopiles</taxon>
        <taxon>Oomycota</taxon>
        <taxon>Peronosporomycetes</taxon>
        <taxon>Peronosporales</taxon>
        <taxon>Peronosporaceae</taxon>
        <taxon>Phytophthora</taxon>
    </lineage>
</organism>
<proteinExistence type="predicted"/>
<dbReference type="GeneID" id="20191659"/>
<dbReference type="VEuPathDB" id="FungiDB:PPTG_23060"/>
<keyword evidence="2" id="KW-0677">Repeat</keyword>
<dbReference type="OrthoDB" id="444540at2759"/>
<evidence type="ECO:0000259" key="4">
    <source>
        <dbReference type="PROSITE" id="PS50222"/>
    </source>
</evidence>
<dbReference type="InterPro" id="IPR018247">
    <property type="entry name" value="EF_Hand_1_Ca_BS"/>
</dbReference>
<dbReference type="Gene3D" id="1.10.238.10">
    <property type="entry name" value="EF-hand"/>
    <property type="match status" value="3"/>
</dbReference>
<evidence type="ECO:0000256" key="1">
    <source>
        <dbReference type="ARBA" id="ARBA00022723"/>
    </source>
</evidence>
<feature type="domain" description="EF-hand" evidence="4">
    <location>
        <begin position="124"/>
        <end position="159"/>
    </location>
</feature>
<dbReference type="InterPro" id="IPR002110">
    <property type="entry name" value="Ankyrin_rpt"/>
</dbReference>
<dbReference type="Gene3D" id="1.25.40.20">
    <property type="entry name" value="Ankyrin repeat-containing domain"/>
    <property type="match status" value="2"/>
</dbReference>
<dbReference type="OMA" id="ERHRTVE"/>
<dbReference type="GO" id="GO:0005509">
    <property type="term" value="F:calcium ion binding"/>
    <property type="evidence" value="ECO:0007669"/>
    <property type="project" value="InterPro"/>
</dbReference>
<feature type="domain" description="EF-hand" evidence="4">
    <location>
        <begin position="197"/>
        <end position="232"/>
    </location>
</feature>
<reference evidence="5 6" key="2">
    <citation type="submission" date="2013-11" db="EMBL/GenBank/DDBJ databases">
        <title>The Genome Sequence of Phytophthora parasitica INRA-310.</title>
        <authorList>
            <consortium name="The Broad Institute Genomics Platform"/>
            <person name="Russ C."/>
            <person name="Tyler B."/>
            <person name="Panabieres F."/>
            <person name="Shan W."/>
            <person name="Tripathy S."/>
            <person name="Grunwald N."/>
            <person name="Machado M."/>
            <person name="Johnson C.S."/>
            <person name="Arredondo F."/>
            <person name="Hong C."/>
            <person name="Coffey M."/>
            <person name="Young S.K."/>
            <person name="Zeng Q."/>
            <person name="Gargeya S."/>
            <person name="Fitzgerald M."/>
            <person name="Abouelleil A."/>
            <person name="Alvarado L."/>
            <person name="Chapman S.B."/>
            <person name="Gainer-Dewar J."/>
            <person name="Goldberg J."/>
            <person name="Griggs A."/>
            <person name="Gujja S."/>
            <person name="Hansen M."/>
            <person name="Howarth C."/>
            <person name="Imamovic A."/>
            <person name="Ireland A."/>
            <person name="Larimer J."/>
            <person name="McCowan C."/>
            <person name="Murphy C."/>
            <person name="Pearson M."/>
            <person name="Poon T.W."/>
            <person name="Priest M."/>
            <person name="Roberts A."/>
            <person name="Saif S."/>
            <person name="Shea T."/>
            <person name="Sykes S."/>
            <person name="Wortman J."/>
            <person name="Nusbaum C."/>
            <person name="Birren B."/>
        </authorList>
    </citation>
    <scope>NUCLEOTIDE SEQUENCE [LARGE SCALE GENOMIC DNA]</scope>
    <source>
        <strain evidence="5 6">INRA-310</strain>
    </source>
</reference>
<name>W2Q5F5_PHYN3</name>
<dbReference type="PROSITE" id="PS00018">
    <property type="entry name" value="EF_HAND_1"/>
    <property type="match status" value="3"/>
</dbReference>
<dbReference type="InterPro" id="IPR002048">
    <property type="entry name" value="EF_hand_dom"/>
</dbReference>